<feature type="coiled-coil region" evidence="1">
    <location>
        <begin position="66"/>
        <end position="174"/>
    </location>
</feature>
<proteinExistence type="predicted"/>
<dbReference type="PANTHER" id="PTHR21687">
    <property type="entry name" value="PLASMALEMMA VESICLE-ASSOCIATED PROTEIN"/>
    <property type="match status" value="1"/>
</dbReference>
<comment type="caution">
    <text evidence="4">The sequence shown here is derived from an EMBL/GenBank/DDBJ whole genome shotgun (WGS) entry which is preliminary data.</text>
</comment>
<feature type="coiled-coil region" evidence="1">
    <location>
        <begin position="210"/>
        <end position="266"/>
    </location>
</feature>
<dbReference type="Proteomes" id="UP000034805">
    <property type="component" value="Unassembled WGS sequence"/>
</dbReference>
<evidence type="ECO:0000256" key="3">
    <source>
        <dbReference type="SAM" id="Phobius"/>
    </source>
</evidence>
<dbReference type="AlphaFoldDB" id="A0A0P7ZDT6"/>
<evidence type="ECO:0000256" key="2">
    <source>
        <dbReference type="SAM" id="MobiDB-lite"/>
    </source>
</evidence>
<reference evidence="4 5" key="1">
    <citation type="submission" date="2015-08" db="EMBL/GenBank/DDBJ databases">
        <title>The genome of the Asian arowana (Scleropages formosus).</title>
        <authorList>
            <person name="Tan M.H."/>
            <person name="Gan H.M."/>
            <person name="Croft L.J."/>
            <person name="Austin C.M."/>
        </authorList>
    </citation>
    <scope>NUCLEOTIDE SEQUENCE [LARGE SCALE GENOMIC DNA]</scope>
    <source>
        <strain evidence="4">Aro1</strain>
    </source>
</reference>
<feature type="transmembrane region" description="Helical" evidence="3">
    <location>
        <begin position="28"/>
        <end position="54"/>
    </location>
</feature>
<evidence type="ECO:0000313" key="5">
    <source>
        <dbReference type="Proteomes" id="UP000034805"/>
    </source>
</evidence>
<keyword evidence="3" id="KW-0472">Membrane</keyword>
<organism evidence="4 5">
    <name type="scientific">Scleropages formosus</name>
    <name type="common">Asian bonytongue</name>
    <name type="synonym">Osteoglossum formosum</name>
    <dbReference type="NCBI Taxonomy" id="113540"/>
    <lineage>
        <taxon>Eukaryota</taxon>
        <taxon>Metazoa</taxon>
        <taxon>Chordata</taxon>
        <taxon>Craniata</taxon>
        <taxon>Vertebrata</taxon>
        <taxon>Euteleostomi</taxon>
        <taxon>Actinopterygii</taxon>
        <taxon>Neopterygii</taxon>
        <taxon>Teleostei</taxon>
        <taxon>Osteoglossocephala</taxon>
        <taxon>Osteoglossomorpha</taxon>
        <taxon>Osteoglossiformes</taxon>
        <taxon>Osteoglossidae</taxon>
        <taxon>Scleropages</taxon>
    </lineage>
</organism>
<name>A0A0P7ZDT6_SCLFO</name>
<feature type="non-terminal residue" evidence="4">
    <location>
        <position position="330"/>
    </location>
</feature>
<dbReference type="PANTHER" id="PTHR21687:SF5">
    <property type="entry name" value="PLASMALEMMA VESICLE-ASSOCIATED PROTEIN"/>
    <property type="match status" value="1"/>
</dbReference>
<sequence length="330" mass="38085">MYNSNFSRPAFGLEVKDIQKSNGKSCGYYLRIIFFFSSLIQSLIIVSLVLFLVYGQPEQSVEGKRVQDLEHSLKQVNSENQVLKQQEKNFTEVLEKKNAEKVSNEQHLKDVQIAMKTLESKKQQLETTLKQVESNFTRTTQELKSKMEDTTKTLDRLQLEKQNAEEQLRTYTKLCKEDFTTPLKGIQDVTRAFLTKIDNLFLPTTFPLSCENQQKQIEKVRSSCTNLSKDIEEKFQNYLDNVGEKVTNIQDERSKLMAENAQLAESVKQCPQKRVGRAVPPDTPPQDNGTERKEGWQNPENQEVLLEEKDNMLNMSKRNIMGPGWTPSDF</sequence>
<protein>
    <recommendedName>
        <fullName evidence="6">Plasmalemma vesicle-associated protein-like</fullName>
    </recommendedName>
</protein>
<dbReference type="STRING" id="113540.ENSSFOP00015030961"/>
<dbReference type="EMBL" id="JARO02000259">
    <property type="protein sequence ID" value="KPP79216.1"/>
    <property type="molecule type" value="Genomic_DNA"/>
</dbReference>
<gene>
    <name evidence="4" type="ORF">Z043_101222</name>
</gene>
<dbReference type="GO" id="GO:0002693">
    <property type="term" value="P:positive regulation of cellular extravasation"/>
    <property type="evidence" value="ECO:0007669"/>
    <property type="project" value="TreeGrafter"/>
</dbReference>
<accession>A0A0P7ZDT6</accession>
<dbReference type="InterPro" id="IPR009538">
    <property type="entry name" value="PV-1"/>
</dbReference>
<dbReference type="Pfam" id="PF06637">
    <property type="entry name" value="PV-1"/>
    <property type="match status" value="1"/>
</dbReference>
<feature type="region of interest" description="Disordered" evidence="2">
    <location>
        <begin position="267"/>
        <end position="330"/>
    </location>
</feature>
<evidence type="ECO:0000313" key="4">
    <source>
        <dbReference type="EMBL" id="KPP79216.1"/>
    </source>
</evidence>
<evidence type="ECO:0008006" key="6">
    <source>
        <dbReference type="Google" id="ProtNLM"/>
    </source>
</evidence>
<dbReference type="GO" id="GO:0043114">
    <property type="term" value="P:regulation of vascular permeability"/>
    <property type="evidence" value="ECO:0007669"/>
    <property type="project" value="TreeGrafter"/>
</dbReference>
<keyword evidence="3" id="KW-0812">Transmembrane</keyword>
<evidence type="ECO:0000256" key="1">
    <source>
        <dbReference type="SAM" id="Coils"/>
    </source>
</evidence>
<keyword evidence="3" id="KW-1133">Transmembrane helix</keyword>
<keyword evidence="1" id="KW-0175">Coiled coil</keyword>